<keyword evidence="3 6" id="KW-0812">Transmembrane</keyword>
<accession>A0A4Z1DZK9</accession>
<dbReference type="EMBL" id="RHPJ01000003">
    <property type="protein sequence ID" value="TGO04359.1"/>
    <property type="molecule type" value="Genomic_DNA"/>
</dbReference>
<evidence type="ECO:0000313" key="9">
    <source>
        <dbReference type="Proteomes" id="UP000297318"/>
    </source>
</evidence>
<organism evidence="8 9">
    <name type="scientific">Serinibacter arcticus</name>
    <dbReference type="NCBI Taxonomy" id="1655435"/>
    <lineage>
        <taxon>Bacteria</taxon>
        <taxon>Bacillati</taxon>
        <taxon>Actinomycetota</taxon>
        <taxon>Actinomycetes</taxon>
        <taxon>Micrococcales</taxon>
        <taxon>Beutenbergiaceae</taxon>
        <taxon>Serinibacter</taxon>
    </lineage>
</organism>
<evidence type="ECO:0000256" key="5">
    <source>
        <dbReference type="ARBA" id="ARBA00023136"/>
    </source>
</evidence>
<dbReference type="NCBIfam" id="TIGR00360">
    <property type="entry name" value="ComEC_N-term"/>
    <property type="match status" value="1"/>
</dbReference>
<feature type="transmembrane region" description="Helical" evidence="6">
    <location>
        <begin position="239"/>
        <end position="261"/>
    </location>
</feature>
<comment type="subcellular location">
    <subcellularLocation>
        <location evidence="1">Cell membrane</location>
        <topology evidence="1">Multi-pass membrane protein</topology>
    </subcellularLocation>
</comment>
<reference evidence="8 9" key="1">
    <citation type="submission" date="2018-11" db="EMBL/GenBank/DDBJ databases">
        <title>Complete genome sequencing of the Actinobacteria Serinibacter sp. K3-2.</title>
        <authorList>
            <person name="Rakitin A.L."/>
            <person name="Beletsky A.V."/>
            <person name="Mardanov A.V."/>
            <person name="Ravin N.V."/>
            <person name="Gromova A.S."/>
            <person name="Filippova S.N."/>
            <person name="Gal'Chenko V.F."/>
        </authorList>
    </citation>
    <scope>NUCLEOTIDE SEQUENCE [LARGE SCALE GENOMIC DNA]</scope>
    <source>
        <strain evidence="8 9">K3-2</strain>
    </source>
</reference>
<evidence type="ECO:0000256" key="6">
    <source>
        <dbReference type="SAM" id="Phobius"/>
    </source>
</evidence>
<dbReference type="PANTHER" id="PTHR30619">
    <property type="entry name" value="DNA INTERNALIZATION/COMPETENCE PROTEIN COMEC/REC2"/>
    <property type="match status" value="1"/>
</dbReference>
<dbReference type="InterPro" id="IPR036866">
    <property type="entry name" value="RibonucZ/Hydroxyglut_hydro"/>
</dbReference>
<evidence type="ECO:0000256" key="1">
    <source>
        <dbReference type="ARBA" id="ARBA00004651"/>
    </source>
</evidence>
<dbReference type="GO" id="GO:0005886">
    <property type="term" value="C:plasma membrane"/>
    <property type="evidence" value="ECO:0007669"/>
    <property type="project" value="UniProtKB-SubCell"/>
</dbReference>
<feature type="transmembrane region" description="Helical" evidence="6">
    <location>
        <begin position="392"/>
        <end position="414"/>
    </location>
</feature>
<dbReference type="Proteomes" id="UP000297318">
    <property type="component" value="Unassembled WGS sequence"/>
</dbReference>
<feature type="transmembrane region" description="Helical" evidence="6">
    <location>
        <begin position="421"/>
        <end position="440"/>
    </location>
</feature>
<dbReference type="SMART" id="SM00849">
    <property type="entry name" value="Lactamase_B"/>
    <property type="match status" value="1"/>
</dbReference>
<dbReference type="Pfam" id="PF03772">
    <property type="entry name" value="Competence"/>
    <property type="match status" value="1"/>
</dbReference>
<keyword evidence="2" id="KW-1003">Cell membrane</keyword>
<dbReference type="PANTHER" id="PTHR30619:SF1">
    <property type="entry name" value="RECOMBINATION PROTEIN 2"/>
    <property type="match status" value="1"/>
</dbReference>
<evidence type="ECO:0000256" key="3">
    <source>
        <dbReference type="ARBA" id="ARBA00022692"/>
    </source>
</evidence>
<dbReference type="InterPro" id="IPR001279">
    <property type="entry name" value="Metallo-B-lactamas"/>
</dbReference>
<evidence type="ECO:0000256" key="4">
    <source>
        <dbReference type="ARBA" id="ARBA00022989"/>
    </source>
</evidence>
<feature type="transmembrane region" description="Helical" evidence="6">
    <location>
        <begin position="460"/>
        <end position="478"/>
    </location>
</feature>
<dbReference type="Gene3D" id="3.60.15.10">
    <property type="entry name" value="Ribonuclease Z/Hydroxyacylglutathione hydrolase-like"/>
    <property type="match status" value="1"/>
</dbReference>
<dbReference type="InterPro" id="IPR004477">
    <property type="entry name" value="ComEC_N"/>
</dbReference>
<feature type="transmembrane region" description="Helical" evidence="6">
    <location>
        <begin position="24"/>
        <end position="40"/>
    </location>
</feature>
<feature type="transmembrane region" description="Helical" evidence="6">
    <location>
        <begin position="336"/>
        <end position="357"/>
    </location>
</feature>
<feature type="domain" description="Metallo-beta-lactamase" evidence="7">
    <location>
        <begin position="548"/>
        <end position="733"/>
    </location>
</feature>
<feature type="transmembrane region" description="Helical" evidence="6">
    <location>
        <begin position="268"/>
        <end position="284"/>
    </location>
</feature>
<dbReference type="InterPro" id="IPR052159">
    <property type="entry name" value="Competence_DNA_uptake"/>
</dbReference>
<evidence type="ECO:0000259" key="7">
    <source>
        <dbReference type="SMART" id="SM00849"/>
    </source>
</evidence>
<name>A0A4Z1DZK9_9MICO</name>
<dbReference type="Pfam" id="PF00753">
    <property type="entry name" value="Lactamase_B"/>
    <property type="match status" value="1"/>
</dbReference>
<gene>
    <name evidence="8" type="ORF">SERN_1952</name>
</gene>
<keyword evidence="9" id="KW-1185">Reference proteome</keyword>
<evidence type="ECO:0000256" key="2">
    <source>
        <dbReference type="ARBA" id="ARBA00022475"/>
    </source>
</evidence>
<protein>
    <submittedName>
        <fullName evidence="8">ComEC/Rec2-related protein</fullName>
    </submittedName>
</protein>
<keyword evidence="5 6" id="KW-0472">Membrane</keyword>
<comment type="caution">
    <text evidence="8">The sequence shown here is derived from an EMBL/GenBank/DDBJ whole genome shotgun (WGS) entry which is preliminary data.</text>
</comment>
<dbReference type="AlphaFoldDB" id="A0A4Z1DZK9"/>
<keyword evidence="4 6" id="KW-1133">Transmembrane helix</keyword>
<feature type="transmembrane region" description="Helical" evidence="6">
    <location>
        <begin position="498"/>
        <end position="518"/>
    </location>
</feature>
<feature type="transmembrane region" description="Helical" evidence="6">
    <location>
        <begin position="364"/>
        <end position="386"/>
    </location>
</feature>
<sequence>MAPALAAWAAAAVAVGLPLRARLLLVAAASVAGGVAVWRGRRRHTARHRDRWQGATTTVALAGLLVGLVLGSVLVQDDVRTRGLARALAWSGSSEVVLRTTHDAVPVAGPAPDGAQRVRLEATLLGAETRGERTTAVAPVLVIGSPAWRDVPPGTTVRTTARVRPVEPGERPAALLVAGEPEVVGEPSWWRRATHAIRAGLAEAVVGLPPHAALLPGIGVGDDSRVPDDLADAMRATSLGHLLAVSGAHVAIVLAGVLVLTGTLGRRGRVAVCVAVLGGLVALVGPDPSVVRAVAMGGVVVLALVLGRPAAAIPALATAVTVLVLADPWIAREVGFALSVSATAGLVLGAGPLSALLQRRLPPLLATVLAVPLAAQLACLPVLVLIDPGLATYGVLANALVAPVIPPVTVLALLAAMLSTWWPAGAHGLLWVAQGGTWWIDVVARHGAELPLARLPWPPGLRGLALLVLIVVALLLVLRTAAGRRLRARLAGRGTPALLTLGSLVAVVALAASLVAPWRSALVHVAGPVVPAAFPPPDWRLLQCDVGQGSALLVSTAATGGGDTAVMVDVGPEAGDAAGCLETAGIETIERLVLTHADADHVGGLAAVLAAVDVEEAVAPRTSDERMAEVIDDVRAAGVPVAEAAVDRPPEPLASAPREELGAVGLTTLWPTARSVEIGADVDPNELSLTLWVTTPELTALVHGDLGAAAQQAMSRAWPELLTGPPDVVVVSHHGSPDQDPALLAAAAGRVALVSVGADNDYGHPAPSTVAVLAQEGAFMARTDVCGPIAVAGPGVPTGAVQGRSGVLRVSGCRAPLGSLASRRRRASR</sequence>
<evidence type="ECO:0000313" key="8">
    <source>
        <dbReference type="EMBL" id="TGO04359.1"/>
    </source>
</evidence>
<dbReference type="SUPFAM" id="SSF56281">
    <property type="entry name" value="Metallo-hydrolase/oxidoreductase"/>
    <property type="match status" value="1"/>
</dbReference>
<proteinExistence type="predicted"/>
<feature type="transmembrane region" description="Helical" evidence="6">
    <location>
        <begin position="52"/>
        <end position="75"/>
    </location>
</feature>